<accession>A0ABS5ZBQ2</accession>
<dbReference type="EMBL" id="JAGSOY010000020">
    <property type="protein sequence ID" value="MBU2711484.1"/>
    <property type="molecule type" value="Genomic_DNA"/>
</dbReference>
<feature type="transmembrane region" description="Helical" evidence="1">
    <location>
        <begin position="332"/>
        <end position="354"/>
    </location>
</feature>
<feature type="transmembrane region" description="Helical" evidence="1">
    <location>
        <begin position="45"/>
        <end position="67"/>
    </location>
</feature>
<keyword evidence="1" id="KW-0812">Transmembrane</keyword>
<protein>
    <recommendedName>
        <fullName evidence="4">Lipopolysaccharide biosynthesis protein</fullName>
    </recommendedName>
</protein>
<gene>
    <name evidence="2" type="ORF">KCG35_10470</name>
</gene>
<evidence type="ECO:0000256" key="1">
    <source>
        <dbReference type="SAM" id="Phobius"/>
    </source>
</evidence>
<reference evidence="2 3" key="1">
    <citation type="submission" date="2021-04" db="EMBL/GenBank/DDBJ databases">
        <authorList>
            <person name="Pira H."/>
            <person name="Risdian C."/>
            <person name="Wink J."/>
        </authorList>
    </citation>
    <scope>NUCLEOTIDE SEQUENCE [LARGE SCALE GENOMIC DNA]</scope>
    <source>
        <strain evidence="2 3">WH53</strain>
    </source>
</reference>
<comment type="caution">
    <text evidence="2">The sequence shown here is derived from an EMBL/GenBank/DDBJ whole genome shotgun (WGS) entry which is preliminary data.</text>
</comment>
<feature type="transmembrane region" description="Helical" evidence="1">
    <location>
        <begin position="181"/>
        <end position="198"/>
    </location>
</feature>
<dbReference type="Proteomes" id="UP000690515">
    <property type="component" value="Unassembled WGS sequence"/>
</dbReference>
<feature type="transmembrane region" description="Helical" evidence="1">
    <location>
        <begin position="393"/>
        <end position="412"/>
    </location>
</feature>
<feature type="transmembrane region" description="Helical" evidence="1">
    <location>
        <begin position="293"/>
        <end position="312"/>
    </location>
</feature>
<feature type="transmembrane region" description="Helical" evidence="1">
    <location>
        <begin position="256"/>
        <end position="273"/>
    </location>
</feature>
<feature type="transmembrane region" description="Helical" evidence="1">
    <location>
        <begin position="366"/>
        <end position="387"/>
    </location>
</feature>
<sequence length="448" mass="49569">MSKVNGSSRNLLKQFIPMATSDIVMALGDPIIIFVLASLPDSTHYLAAFALGKSIAVFFESPIIPILPTANAMAYQARARKLLFQFTLILSIGLMIGMLLIGCFPALSMFFQVDTSLWQSASLLVLLLCPWPLVISLRRYWQGQIIRAGFTHIIAKGSLLRCLLLTITAFTMAFFTHQGAWIAAAALLTGAVSELLFIRNKINKITLQEDCSASPLPDNLMAMSRYYWPLAQSMISLWGARLLLPLLIAMTSTLNVAIWAAGWALVISISNGVRMLQQLVIRNINHTHKTTLCLFSISIGCSFSLLLFLLATTPWGHEFLHYYAGKQDKLLLGIQDILLVCSLLPLLMSLQNFCQGLHMVQSSTAVIGRSALIANLMLIAGALFMMYLNASPAWFAIIVCLTTLLEVFLLAYQLKNNINDGHTISLMRLIRMIPLKITTRTSIKTINN</sequence>
<feature type="transmembrane region" description="Helical" evidence="1">
    <location>
        <begin position="21"/>
        <end position="39"/>
    </location>
</feature>
<evidence type="ECO:0008006" key="4">
    <source>
        <dbReference type="Google" id="ProtNLM"/>
    </source>
</evidence>
<keyword evidence="3" id="KW-1185">Reference proteome</keyword>
<feature type="transmembrane region" description="Helical" evidence="1">
    <location>
        <begin position="158"/>
        <end position="175"/>
    </location>
</feature>
<feature type="transmembrane region" description="Helical" evidence="1">
    <location>
        <begin position="88"/>
        <end position="111"/>
    </location>
</feature>
<evidence type="ECO:0000313" key="2">
    <source>
        <dbReference type="EMBL" id="MBU2711484.1"/>
    </source>
</evidence>
<feature type="transmembrane region" description="Helical" evidence="1">
    <location>
        <begin position="117"/>
        <end position="137"/>
    </location>
</feature>
<evidence type="ECO:0000313" key="3">
    <source>
        <dbReference type="Proteomes" id="UP000690515"/>
    </source>
</evidence>
<name>A0ABS5ZBQ2_9GAMM</name>
<keyword evidence="1" id="KW-1133">Transmembrane helix</keyword>
<feature type="transmembrane region" description="Helical" evidence="1">
    <location>
        <begin position="226"/>
        <end position="250"/>
    </location>
</feature>
<proteinExistence type="predicted"/>
<organism evidence="2 3">
    <name type="scientific">Zooshikella harenae</name>
    <dbReference type="NCBI Taxonomy" id="2827238"/>
    <lineage>
        <taxon>Bacteria</taxon>
        <taxon>Pseudomonadati</taxon>
        <taxon>Pseudomonadota</taxon>
        <taxon>Gammaproteobacteria</taxon>
        <taxon>Oceanospirillales</taxon>
        <taxon>Zooshikellaceae</taxon>
        <taxon>Zooshikella</taxon>
    </lineage>
</organism>
<keyword evidence="1" id="KW-0472">Membrane</keyword>
<dbReference type="RefSeq" id="WP_215819641.1">
    <property type="nucleotide sequence ID" value="NZ_JAGSOY010000020.1"/>
</dbReference>